<protein>
    <submittedName>
        <fullName evidence="2">Uncharacterized protein</fullName>
    </submittedName>
</protein>
<gene>
    <name evidence="2" type="ORF">M2319_002330</name>
</gene>
<evidence type="ECO:0000313" key="2">
    <source>
        <dbReference type="EMBL" id="MCW2307993.1"/>
    </source>
</evidence>
<sequence>MSAVRRSDLAIGALAVAAALALTAIAHAFVASRTPPESQAVNAALVRDLGLTDLVLFTDARYTRHPSVADLHSAFQDHPMSLDHFPSGSLIAPPRHIFGTGPRFATGEEIPE</sequence>
<accession>A0ABT3HC73</accession>
<feature type="chain" id="PRO_5047254939" evidence="1">
    <location>
        <begin position="29"/>
        <end position="112"/>
    </location>
</feature>
<proteinExistence type="predicted"/>
<organism evidence="2 3">
    <name type="scientific">Rhodobium gokarnense</name>
    <dbReference type="NCBI Taxonomy" id="364296"/>
    <lineage>
        <taxon>Bacteria</taxon>
        <taxon>Pseudomonadati</taxon>
        <taxon>Pseudomonadota</taxon>
        <taxon>Alphaproteobacteria</taxon>
        <taxon>Hyphomicrobiales</taxon>
        <taxon>Rhodobiaceae</taxon>
        <taxon>Rhodobium</taxon>
    </lineage>
</organism>
<name>A0ABT3HC73_9HYPH</name>
<evidence type="ECO:0000256" key="1">
    <source>
        <dbReference type="SAM" id="SignalP"/>
    </source>
</evidence>
<reference evidence="3" key="1">
    <citation type="submission" date="2023-07" db="EMBL/GenBank/DDBJ databases">
        <title>Genome sequencing of Purple Non-Sulfur Bacteria from various extreme environments.</title>
        <authorList>
            <person name="Mayer M."/>
        </authorList>
    </citation>
    <scope>NUCLEOTIDE SEQUENCE [LARGE SCALE GENOMIC DNA]</scope>
    <source>
        <strain evidence="3">DSM 17935</strain>
    </source>
</reference>
<dbReference type="RefSeq" id="WP_264601613.1">
    <property type="nucleotide sequence ID" value="NZ_JAOQNS010000005.1"/>
</dbReference>
<keyword evidence="1" id="KW-0732">Signal</keyword>
<comment type="caution">
    <text evidence="2">The sequence shown here is derived from an EMBL/GenBank/DDBJ whole genome shotgun (WGS) entry which is preliminary data.</text>
</comment>
<keyword evidence="3" id="KW-1185">Reference proteome</keyword>
<dbReference type="EMBL" id="JAOQNS010000005">
    <property type="protein sequence ID" value="MCW2307993.1"/>
    <property type="molecule type" value="Genomic_DNA"/>
</dbReference>
<evidence type="ECO:0000313" key="3">
    <source>
        <dbReference type="Proteomes" id="UP001209755"/>
    </source>
</evidence>
<feature type="signal peptide" evidence="1">
    <location>
        <begin position="1"/>
        <end position="28"/>
    </location>
</feature>
<dbReference type="Proteomes" id="UP001209755">
    <property type="component" value="Unassembled WGS sequence"/>
</dbReference>